<keyword evidence="7" id="KW-0325">Glycoprotein</keyword>
<evidence type="ECO:0000256" key="4">
    <source>
        <dbReference type="ARBA" id="ARBA00022989"/>
    </source>
</evidence>
<keyword evidence="3" id="KW-0812">Transmembrane</keyword>
<evidence type="ECO:0000256" key="7">
    <source>
        <dbReference type="ARBA" id="ARBA00023180"/>
    </source>
</evidence>
<evidence type="ECO:0000256" key="1">
    <source>
        <dbReference type="ARBA" id="ARBA00004651"/>
    </source>
</evidence>
<dbReference type="SUPFAM" id="SSF53850">
    <property type="entry name" value="Periplasmic binding protein-like II"/>
    <property type="match status" value="1"/>
</dbReference>
<evidence type="ECO:0000313" key="10">
    <source>
        <dbReference type="Proteomes" id="UP001292094"/>
    </source>
</evidence>
<dbReference type="EMBL" id="JAWZYT010000759">
    <property type="protein sequence ID" value="KAK4319379.1"/>
    <property type="molecule type" value="Genomic_DNA"/>
</dbReference>
<accession>A0AAE1Q4H6</accession>
<comment type="caution">
    <text evidence="9">The sequence shown here is derived from an EMBL/GenBank/DDBJ whole genome shotgun (WGS) entry which is preliminary data.</text>
</comment>
<dbReference type="Proteomes" id="UP001292094">
    <property type="component" value="Unassembled WGS sequence"/>
</dbReference>
<feature type="compositionally biased region" description="Acidic residues" evidence="8">
    <location>
        <begin position="263"/>
        <end position="292"/>
    </location>
</feature>
<keyword evidence="4" id="KW-1133">Transmembrane helix</keyword>
<dbReference type="Gene3D" id="3.40.190.10">
    <property type="entry name" value="Periplasmic binding protein-like II"/>
    <property type="match status" value="1"/>
</dbReference>
<sequence>MLKGELAGCTLTFIGGGRRDTDGLLTNLATQLTIAYQVSPGDLDPDHPPDLLWSRSDCDVFLLVIPEEYTGKVVEEQDQAMKERRKRVGEGLTKEGLTRYLGNETAPWNYRGRYVFLGTGGGKRMRSLATTLKMTKTEHAIFVSEGESSDIAEVWTHWLYSLYPWRRVARYALHTGLKQQHALFTHKLKDLQGYPLVAKSFAFAPSVFGKLRKVRRHPIERWGAQQWMGDEGEDGHQAETKGLKKEKQEGQKEKQEGQKEKQEGEEEGQEKQEEEEGQKDQNDDVLEDEEDEGVLELVPEGGQDVRFLQLMAVHMNFTILWRYPGDYLWGDVLENGTYTGAVGQVGRGDGDVSAANIFLDYNRINYAAYTYPYTYEEACFITPAPLPLHPWSAVVSPFAPLVWTFLHLNYRLTLPSRSCPSLGHR</sequence>
<feature type="compositionally biased region" description="Basic and acidic residues" evidence="8">
    <location>
        <begin position="234"/>
        <end position="262"/>
    </location>
</feature>
<protein>
    <submittedName>
        <fullName evidence="9">Uncharacterized protein</fullName>
    </submittedName>
</protein>
<name>A0AAE1Q4H6_9EUCA</name>
<gene>
    <name evidence="9" type="ORF">Pmani_009663</name>
</gene>
<dbReference type="PANTHER" id="PTHR42643:SF30">
    <property type="entry name" value="IONOTROPIC RECEPTOR 40A-RELATED"/>
    <property type="match status" value="1"/>
</dbReference>
<evidence type="ECO:0000256" key="3">
    <source>
        <dbReference type="ARBA" id="ARBA00022692"/>
    </source>
</evidence>
<keyword evidence="2" id="KW-1003">Cell membrane</keyword>
<keyword evidence="6" id="KW-0675">Receptor</keyword>
<evidence type="ECO:0000256" key="2">
    <source>
        <dbReference type="ARBA" id="ARBA00022475"/>
    </source>
</evidence>
<organism evidence="9 10">
    <name type="scientific">Petrolisthes manimaculis</name>
    <dbReference type="NCBI Taxonomy" id="1843537"/>
    <lineage>
        <taxon>Eukaryota</taxon>
        <taxon>Metazoa</taxon>
        <taxon>Ecdysozoa</taxon>
        <taxon>Arthropoda</taxon>
        <taxon>Crustacea</taxon>
        <taxon>Multicrustacea</taxon>
        <taxon>Malacostraca</taxon>
        <taxon>Eumalacostraca</taxon>
        <taxon>Eucarida</taxon>
        <taxon>Decapoda</taxon>
        <taxon>Pleocyemata</taxon>
        <taxon>Anomura</taxon>
        <taxon>Galatheoidea</taxon>
        <taxon>Porcellanidae</taxon>
        <taxon>Petrolisthes</taxon>
    </lineage>
</organism>
<comment type="subcellular location">
    <subcellularLocation>
        <location evidence="1">Cell membrane</location>
        <topology evidence="1">Multi-pass membrane protein</topology>
    </subcellularLocation>
</comment>
<evidence type="ECO:0000256" key="8">
    <source>
        <dbReference type="SAM" id="MobiDB-lite"/>
    </source>
</evidence>
<keyword evidence="5" id="KW-0472">Membrane</keyword>
<dbReference type="GO" id="GO:0005886">
    <property type="term" value="C:plasma membrane"/>
    <property type="evidence" value="ECO:0007669"/>
    <property type="project" value="UniProtKB-SubCell"/>
</dbReference>
<evidence type="ECO:0000313" key="9">
    <source>
        <dbReference type="EMBL" id="KAK4319379.1"/>
    </source>
</evidence>
<dbReference type="AlphaFoldDB" id="A0AAE1Q4H6"/>
<evidence type="ECO:0000256" key="5">
    <source>
        <dbReference type="ARBA" id="ARBA00023136"/>
    </source>
</evidence>
<reference evidence="9" key="1">
    <citation type="submission" date="2023-11" db="EMBL/GenBank/DDBJ databases">
        <title>Genome assemblies of two species of porcelain crab, Petrolisthes cinctipes and Petrolisthes manimaculis (Anomura: Porcellanidae).</title>
        <authorList>
            <person name="Angst P."/>
        </authorList>
    </citation>
    <scope>NUCLEOTIDE SEQUENCE</scope>
    <source>
        <strain evidence="9">PB745_02</strain>
        <tissue evidence="9">Gill</tissue>
    </source>
</reference>
<dbReference type="PANTHER" id="PTHR42643">
    <property type="entry name" value="IONOTROPIC RECEPTOR 20A-RELATED"/>
    <property type="match status" value="1"/>
</dbReference>
<proteinExistence type="predicted"/>
<feature type="region of interest" description="Disordered" evidence="8">
    <location>
        <begin position="223"/>
        <end position="292"/>
    </location>
</feature>
<dbReference type="InterPro" id="IPR052192">
    <property type="entry name" value="Insect_Ionotropic_Sensory_Rcpt"/>
</dbReference>
<evidence type="ECO:0000256" key="6">
    <source>
        <dbReference type="ARBA" id="ARBA00023170"/>
    </source>
</evidence>
<keyword evidence="10" id="KW-1185">Reference proteome</keyword>